<dbReference type="EMBL" id="CP000441">
    <property type="protein sequence ID" value="ABI89432.1"/>
    <property type="molecule type" value="Genomic_DNA"/>
</dbReference>
<dbReference type="eggNOG" id="COG1028">
    <property type="taxonomic scope" value="Bacteria"/>
</dbReference>
<proteinExistence type="inferred from homology"/>
<evidence type="ECO:0000313" key="5">
    <source>
        <dbReference type="Proteomes" id="UP000000662"/>
    </source>
</evidence>
<dbReference type="InterPro" id="IPR036291">
    <property type="entry name" value="NAD(P)-bd_dom_sf"/>
</dbReference>
<evidence type="ECO:0000256" key="3">
    <source>
        <dbReference type="SAM" id="MobiDB-lite"/>
    </source>
</evidence>
<reference evidence="4" key="1">
    <citation type="submission" date="2006-08" db="EMBL/GenBank/DDBJ databases">
        <title>Complete sequence of Chromosome 2 of Burkholderia cepacia AMMD.</title>
        <authorList>
            <consortium name="US DOE Joint Genome Institute"/>
            <person name="Copeland A."/>
            <person name="Lucas S."/>
            <person name="Lapidus A."/>
            <person name="Barry K."/>
            <person name="Detter J.C."/>
            <person name="Glavina del Rio T."/>
            <person name="Hammon N."/>
            <person name="Israni S."/>
            <person name="Pitluck S."/>
            <person name="Bruce D."/>
            <person name="Chain P."/>
            <person name="Malfatti S."/>
            <person name="Shin M."/>
            <person name="Vergez L."/>
            <person name="Schmutz J."/>
            <person name="Larimer F."/>
            <person name="Land M."/>
            <person name="Hauser L."/>
            <person name="Kyrpides N."/>
            <person name="Kim E."/>
            <person name="Parke J."/>
            <person name="Coenye T."/>
            <person name="Konstantinidis K."/>
            <person name="Ramette A."/>
            <person name="Tiedje J."/>
            <person name="Richardson P."/>
        </authorList>
    </citation>
    <scope>NUCLEOTIDE SEQUENCE</scope>
    <source>
        <strain evidence="4">AMMD</strain>
    </source>
</reference>
<dbReference type="Proteomes" id="UP000000662">
    <property type="component" value="Chromosome 2"/>
</dbReference>
<accession>Q0B8U1</accession>
<dbReference type="PANTHER" id="PTHR24321">
    <property type="entry name" value="DEHYDROGENASES, SHORT CHAIN"/>
    <property type="match status" value="1"/>
</dbReference>
<dbReference type="KEGG" id="bam:Bamb_3878"/>
<evidence type="ECO:0000256" key="1">
    <source>
        <dbReference type="ARBA" id="ARBA00006484"/>
    </source>
</evidence>
<keyword evidence="2" id="KW-0560">Oxidoreductase</keyword>
<dbReference type="SUPFAM" id="SSF51735">
    <property type="entry name" value="NAD(P)-binding Rossmann-fold domains"/>
    <property type="match status" value="1"/>
</dbReference>
<dbReference type="GO" id="GO:0016491">
    <property type="term" value="F:oxidoreductase activity"/>
    <property type="evidence" value="ECO:0007669"/>
    <property type="project" value="UniProtKB-KW"/>
</dbReference>
<dbReference type="PANTHER" id="PTHR24321:SF15">
    <property type="entry name" value="OXIDOREDUCTASE UCPA"/>
    <property type="match status" value="1"/>
</dbReference>
<protein>
    <submittedName>
        <fullName evidence="4">Short-chain dehydrogenase/reductase SDR</fullName>
    </submittedName>
</protein>
<dbReference type="AlphaFoldDB" id="Q0B8U1"/>
<name>Q0B8U1_BURCM</name>
<dbReference type="Pfam" id="PF13561">
    <property type="entry name" value="adh_short_C2"/>
    <property type="match status" value="1"/>
</dbReference>
<feature type="region of interest" description="Disordered" evidence="3">
    <location>
        <begin position="1"/>
        <end position="26"/>
    </location>
</feature>
<dbReference type="InterPro" id="IPR002347">
    <property type="entry name" value="SDR_fam"/>
</dbReference>
<sequence length="84" mass="8889">MRERAHHPGGVNTAMSNPSGAPLDEINNHYTHVPLQRVGLPDEIARATLFLARDEASYCNGTELAVDGGMAACAYYPGLPGAPL</sequence>
<dbReference type="Gene3D" id="3.40.50.720">
    <property type="entry name" value="NAD(P)-binding Rossmann-like Domain"/>
    <property type="match status" value="1"/>
</dbReference>
<evidence type="ECO:0000313" key="4">
    <source>
        <dbReference type="EMBL" id="ABI89432.1"/>
    </source>
</evidence>
<evidence type="ECO:0000256" key="2">
    <source>
        <dbReference type="ARBA" id="ARBA00023002"/>
    </source>
</evidence>
<keyword evidence="5" id="KW-1185">Reference proteome</keyword>
<organism evidence="4 5">
    <name type="scientific">Burkholderia ambifaria (strain ATCC BAA-244 / DSM 16087 / CCUG 44356 / LMG 19182 / AMMD)</name>
    <name type="common">Burkholderia cepacia (strain AMMD)</name>
    <dbReference type="NCBI Taxonomy" id="339670"/>
    <lineage>
        <taxon>Bacteria</taxon>
        <taxon>Pseudomonadati</taxon>
        <taxon>Pseudomonadota</taxon>
        <taxon>Betaproteobacteria</taxon>
        <taxon>Burkholderiales</taxon>
        <taxon>Burkholderiaceae</taxon>
        <taxon>Burkholderia</taxon>
        <taxon>Burkholderia cepacia complex</taxon>
    </lineage>
</organism>
<gene>
    <name evidence="4" type="ordered locus">Bamb_3878</name>
</gene>
<comment type="similarity">
    <text evidence="1">Belongs to the short-chain dehydrogenases/reductases (SDR) family.</text>
</comment>